<accession>A0ACA9REP8</accession>
<gene>
    <name evidence="1" type="ORF">RPERSI_LOCUS18912</name>
</gene>
<keyword evidence="2" id="KW-1185">Reference proteome</keyword>
<proteinExistence type="predicted"/>
<reference evidence="1" key="1">
    <citation type="submission" date="2021-06" db="EMBL/GenBank/DDBJ databases">
        <authorList>
            <person name="Kallberg Y."/>
            <person name="Tangrot J."/>
            <person name="Rosling A."/>
        </authorList>
    </citation>
    <scope>NUCLEOTIDE SEQUENCE</scope>
    <source>
        <strain evidence="1">MA461A</strain>
    </source>
</reference>
<dbReference type="Proteomes" id="UP000789920">
    <property type="component" value="Unassembled WGS sequence"/>
</dbReference>
<sequence length="57" mass="6647">KANLLEHNDLDTLLNRFFKEDDYSTTLTSMIVDFFNNVDQIITIEEALTDQQIITII</sequence>
<organism evidence="1 2">
    <name type="scientific">Racocetra persica</name>
    <dbReference type="NCBI Taxonomy" id="160502"/>
    <lineage>
        <taxon>Eukaryota</taxon>
        <taxon>Fungi</taxon>
        <taxon>Fungi incertae sedis</taxon>
        <taxon>Mucoromycota</taxon>
        <taxon>Glomeromycotina</taxon>
        <taxon>Glomeromycetes</taxon>
        <taxon>Diversisporales</taxon>
        <taxon>Gigasporaceae</taxon>
        <taxon>Racocetra</taxon>
    </lineage>
</organism>
<name>A0ACA9REP8_9GLOM</name>
<evidence type="ECO:0000313" key="1">
    <source>
        <dbReference type="EMBL" id="CAG8789610.1"/>
    </source>
</evidence>
<comment type="caution">
    <text evidence="1">The sequence shown here is derived from an EMBL/GenBank/DDBJ whole genome shotgun (WGS) entry which is preliminary data.</text>
</comment>
<feature type="non-terminal residue" evidence="1">
    <location>
        <position position="1"/>
    </location>
</feature>
<evidence type="ECO:0000313" key="2">
    <source>
        <dbReference type="Proteomes" id="UP000789920"/>
    </source>
</evidence>
<protein>
    <submittedName>
        <fullName evidence="1">35491_t:CDS:1</fullName>
    </submittedName>
</protein>
<dbReference type="EMBL" id="CAJVQC010050863">
    <property type="protein sequence ID" value="CAG8789610.1"/>
    <property type="molecule type" value="Genomic_DNA"/>
</dbReference>